<proteinExistence type="predicted"/>
<keyword evidence="2" id="KW-1185">Reference proteome</keyword>
<protein>
    <submittedName>
        <fullName evidence="1">Uncharacterized protein</fullName>
    </submittedName>
</protein>
<reference evidence="1" key="1">
    <citation type="journal article" date="2023" name="G3 (Bethesda)">
        <title>A reference genome for the long-term kleptoplast-retaining sea slug Elysia crispata morphotype clarki.</title>
        <authorList>
            <person name="Eastman K.E."/>
            <person name="Pendleton A.L."/>
            <person name="Shaikh M.A."/>
            <person name="Suttiyut T."/>
            <person name="Ogas R."/>
            <person name="Tomko P."/>
            <person name="Gavelis G."/>
            <person name="Widhalm J.R."/>
            <person name="Wisecaver J.H."/>
        </authorList>
    </citation>
    <scope>NUCLEOTIDE SEQUENCE</scope>
    <source>
        <strain evidence="1">ECLA1</strain>
    </source>
</reference>
<gene>
    <name evidence="1" type="ORF">RRG08_058593</name>
</gene>
<dbReference type="Proteomes" id="UP001283361">
    <property type="component" value="Unassembled WGS sequence"/>
</dbReference>
<dbReference type="EMBL" id="JAWDGP010005826">
    <property type="protein sequence ID" value="KAK3751328.1"/>
    <property type="molecule type" value="Genomic_DNA"/>
</dbReference>
<name>A0AAE0YMP0_9GAST</name>
<accession>A0AAE0YMP0</accession>
<evidence type="ECO:0000313" key="2">
    <source>
        <dbReference type="Proteomes" id="UP001283361"/>
    </source>
</evidence>
<organism evidence="1 2">
    <name type="scientific">Elysia crispata</name>
    <name type="common">lettuce slug</name>
    <dbReference type="NCBI Taxonomy" id="231223"/>
    <lineage>
        <taxon>Eukaryota</taxon>
        <taxon>Metazoa</taxon>
        <taxon>Spiralia</taxon>
        <taxon>Lophotrochozoa</taxon>
        <taxon>Mollusca</taxon>
        <taxon>Gastropoda</taxon>
        <taxon>Heterobranchia</taxon>
        <taxon>Euthyneura</taxon>
        <taxon>Panpulmonata</taxon>
        <taxon>Sacoglossa</taxon>
        <taxon>Placobranchoidea</taxon>
        <taxon>Plakobranchidae</taxon>
        <taxon>Elysia</taxon>
    </lineage>
</organism>
<comment type="caution">
    <text evidence="1">The sequence shown here is derived from an EMBL/GenBank/DDBJ whole genome shotgun (WGS) entry which is preliminary data.</text>
</comment>
<dbReference type="AlphaFoldDB" id="A0AAE0YMP0"/>
<evidence type="ECO:0000313" key="1">
    <source>
        <dbReference type="EMBL" id="KAK3751328.1"/>
    </source>
</evidence>
<sequence>MRWLYLQSVPCLCRLNGGRESFEDPVSSSTRGGSSSSLVCERTECASGPCLTSLRNSVKTQSELCRNSVKELQSEILLSEFCQETQSELCFLEFCSRLSRNSVGILVKTQVGTLSEFPVKTQSELIASYFFPLAIMVKELFDRLSFGKRGIYNI</sequence>